<evidence type="ECO:0000256" key="1">
    <source>
        <dbReference type="ARBA" id="ARBA00022679"/>
    </source>
</evidence>
<gene>
    <name evidence="5" type="ORF">J4M89_18735</name>
    <name evidence="4" type="ORF">JIN94_25190</name>
    <name evidence="6" type="ORF">LXE91_34650</name>
</gene>
<dbReference type="PANTHER" id="PTHR43877">
    <property type="entry name" value="AMINOALKYLPHOSPHONATE N-ACETYLTRANSFERASE-RELATED-RELATED"/>
    <property type="match status" value="1"/>
</dbReference>
<dbReference type="Pfam" id="PF00583">
    <property type="entry name" value="Acetyltransf_1"/>
    <property type="match status" value="1"/>
</dbReference>
<reference evidence="6 9" key="3">
    <citation type="submission" date="2021-12" db="EMBL/GenBank/DDBJ databases">
        <title>Genomic and phenotypic characterization of three Burkholderia contaminans isolates recovered from different sources.</title>
        <authorList>
            <person name="Lopez De Volder A."/>
            <person name="Fan Y."/>
            <person name="Nunvar J."/>
            <person name="Herrera T."/>
            <person name="Timp W."/>
            <person name="Degrossi J."/>
        </authorList>
    </citation>
    <scope>NUCLEOTIDE SEQUENCE [LARGE SCALE GENOMIC DNA]</scope>
    <source>
        <strain evidence="6 9">LMG 23361</strain>
    </source>
</reference>
<keyword evidence="8" id="KW-1185">Reference proteome</keyword>
<feature type="domain" description="N-acetyltransferase" evidence="3">
    <location>
        <begin position="9"/>
        <end position="174"/>
    </location>
</feature>
<keyword evidence="2" id="KW-0012">Acyltransferase</keyword>
<dbReference type="EMBL" id="CP090642">
    <property type="protein sequence ID" value="WFN23082.1"/>
    <property type="molecule type" value="Genomic_DNA"/>
</dbReference>
<evidence type="ECO:0000313" key="5">
    <source>
        <dbReference type="EMBL" id="MBO1831412.1"/>
    </source>
</evidence>
<evidence type="ECO:0000256" key="2">
    <source>
        <dbReference type="ARBA" id="ARBA00023315"/>
    </source>
</evidence>
<dbReference type="Proteomes" id="UP000611459">
    <property type="component" value="Unassembled WGS sequence"/>
</dbReference>
<dbReference type="Gene3D" id="3.40.630.30">
    <property type="match status" value="1"/>
</dbReference>
<organism evidence="4 7">
    <name type="scientific">Burkholderia contaminans</name>
    <dbReference type="NCBI Taxonomy" id="488447"/>
    <lineage>
        <taxon>Bacteria</taxon>
        <taxon>Pseudomonadati</taxon>
        <taxon>Pseudomonadota</taxon>
        <taxon>Betaproteobacteria</taxon>
        <taxon>Burkholderiales</taxon>
        <taxon>Burkholderiaceae</taxon>
        <taxon>Burkholderia</taxon>
        <taxon>Burkholderia cepacia complex</taxon>
    </lineage>
</organism>
<evidence type="ECO:0000313" key="7">
    <source>
        <dbReference type="Proteomes" id="UP000611459"/>
    </source>
</evidence>
<dbReference type="GO" id="GO:0016747">
    <property type="term" value="F:acyltransferase activity, transferring groups other than amino-acyl groups"/>
    <property type="evidence" value="ECO:0007669"/>
    <property type="project" value="InterPro"/>
</dbReference>
<reference evidence="4" key="1">
    <citation type="submission" date="2021-01" db="EMBL/GenBank/DDBJ databases">
        <title>Outbreak of Burkholderia contaminns endophthalmitis traced to a clinical ventilation system.</title>
        <authorList>
            <person name="Lipuma J."/>
            <person name="Spilker T."/>
            <person name="Kratholm J."/>
        </authorList>
    </citation>
    <scope>NUCLEOTIDE SEQUENCE</scope>
    <source>
        <strain evidence="4">HI4954</strain>
    </source>
</reference>
<dbReference type="GeneID" id="93195107"/>
<dbReference type="RefSeq" id="WP_039355568.1">
    <property type="nucleotide sequence ID" value="NZ_AP018359.1"/>
</dbReference>
<dbReference type="CDD" id="cd04301">
    <property type="entry name" value="NAT_SF"/>
    <property type="match status" value="1"/>
</dbReference>
<dbReference type="EMBL" id="JAENIB010000012">
    <property type="protein sequence ID" value="MBK1933190.1"/>
    <property type="molecule type" value="Genomic_DNA"/>
</dbReference>
<name>A0A1E3FKI6_9BURK</name>
<dbReference type="AlphaFoldDB" id="A0A1E3FKI6"/>
<reference evidence="5 8" key="2">
    <citation type="submission" date="2021-03" db="EMBL/GenBank/DDBJ databases">
        <title>Clinical course, treatment and visual outcome of an outbreak of Burkholderia contaminans endophthalmitis following cataract surgery.</title>
        <authorList>
            <person name="Lind C."/>
            <person name="Olsen K."/>
            <person name="Angelsen N.K."/>
            <person name="Krefting E.A."/>
            <person name="Fossen K."/>
            <person name="Gravningen K."/>
            <person name="Depoorter E."/>
            <person name="Vandamme P."/>
            <person name="Bertelsen G."/>
        </authorList>
    </citation>
    <scope>NUCLEOTIDE SEQUENCE [LARGE SCALE GENOMIC DNA]</scope>
    <source>
        <strain evidence="5 8">51242556</strain>
    </source>
</reference>
<dbReference type="InterPro" id="IPR000182">
    <property type="entry name" value="GNAT_dom"/>
</dbReference>
<sequence>MTLTGGDKVRIRRASALDAPAVLSIFDGVIAWFVSIGNDGQWGREPWSTQPRRIALVTDACALPDAWVAEDQDGRVLGALILGESMPYVPPATEPEIYVRVLVASRDARARGVGRRLMAFADERARAAGVKRLRVDCYGGGTGALVRFYESCGYERISPFDVEGWPGQLLGRRL</sequence>
<evidence type="ECO:0000313" key="8">
    <source>
        <dbReference type="Proteomes" id="UP000664048"/>
    </source>
</evidence>
<proteinExistence type="predicted"/>
<keyword evidence="1" id="KW-0808">Transferase</keyword>
<evidence type="ECO:0000313" key="4">
    <source>
        <dbReference type="EMBL" id="MBK1933190.1"/>
    </source>
</evidence>
<protein>
    <submittedName>
        <fullName evidence="4">GNAT family N-acetyltransferase</fullName>
    </submittedName>
</protein>
<dbReference type="EMBL" id="JAGEMX010000005">
    <property type="protein sequence ID" value="MBO1831412.1"/>
    <property type="molecule type" value="Genomic_DNA"/>
</dbReference>
<accession>A0A1E3FKI6</accession>
<dbReference type="PROSITE" id="PS51186">
    <property type="entry name" value="GNAT"/>
    <property type="match status" value="1"/>
</dbReference>
<dbReference type="InterPro" id="IPR050832">
    <property type="entry name" value="Bact_Acetyltransf"/>
</dbReference>
<dbReference type="Proteomes" id="UP001220209">
    <property type="component" value="Chromosome 3"/>
</dbReference>
<dbReference type="OrthoDB" id="7011037at2"/>
<dbReference type="Proteomes" id="UP000664048">
    <property type="component" value="Unassembled WGS sequence"/>
</dbReference>
<dbReference type="SUPFAM" id="SSF55729">
    <property type="entry name" value="Acyl-CoA N-acyltransferases (Nat)"/>
    <property type="match status" value="1"/>
</dbReference>
<evidence type="ECO:0000313" key="6">
    <source>
        <dbReference type="EMBL" id="WFN23082.1"/>
    </source>
</evidence>
<evidence type="ECO:0000259" key="3">
    <source>
        <dbReference type="PROSITE" id="PS51186"/>
    </source>
</evidence>
<dbReference type="InterPro" id="IPR016181">
    <property type="entry name" value="Acyl_CoA_acyltransferase"/>
</dbReference>
<evidence type="ECO:0000313" key="9">
    <source>
        <dbReference type="Proteomes" id="UP001220209"/>
    </source>
</evidence>